<dbReference type="PANTHER" id="PTHR17598:SF13">
    <property type="entry name" value="DNA POLYMERASE DELTA SUBUNIT 3"/>
    <property type="match status" value="1"/>
</dbReference>
<comment type="caution">
    <text evidence="6">The sequence shown here is derived from an EMBL/GenBank/DDBJ whole genome shotgun (WGS) entry which is preliminary data.</text>
</comment>
<feature type="region of interest" description="Disordered" evidence="5">
    <location>
        <begin position="248"/>
        <end position="375"/>
    </location>
</feature>
<proteinExistence type="predicted"/>
<evidence type="ECO:0000256" key="4">
    <source>
        <dbReference type="ARBA" id="ARBA00023242"/>
    </source>
</evidence>
<evidence type="ECO:0000313" key="7">
    <source>
        <dbReference type="Proteomes" id="UP000706124"/>
    </source>
</evidence>
<feature type="compositionally biased region" description="Polar residues" evidence="5">
    <location>
        <begin position="423"/>
        <end position="435"/>
    </location>
</feature>
<dbReference type="GO" id="GO:0006297">
    <property type="term" value="P:nucleotide-excision repair, DNA gap filling"/>
    <property type="evidence" value="ECO:0007669"/>
    <property type="project" value="TreeGrafter"/>
</dbReference>
<accession>A0A9P7M6M2</accession>
<evidence type="ECO:0000256" key="5">
    <source>
        <dbReference type="SAM" id="MobiDB-lite"/>
    </source>
</evidence>
<dbReference type="GO" id="GO:0006271">
    <property type="term" value="P:DNA strand elongation involved in DNA replication"/>
    <property type="evidence" value="ECO:0007669"/>
    <property type="project" value="TreeGrafter"/>
</dbReference>
<feature type="compositionally biased region" description="Polar residues" evidence="5">
    <location>
        <begin position="344"/>
        <end position="357"/>
    </location>
</feature>
<dbReference type="Proteomes" id="UP000706124">
    <property type="component" value="Unassembled WGS sequence"/>
</dbReference>
<evidence type="ECO:0000256" key="2">
    <source>
        <dbReference type="ARBA" id="ARBA00017589"/>
    </source>
</evidence>
<evidence type="ECO:0000256" key="1">
    <source>
        <dbReference type="ARBA" id="ARBA00004123"/>
    </source>
</evidence>
<keyword evidence="3" id="KW-0235">DNA replication</keyword>
<dbReference type="EMBL" id="SRPO01000706">
    <property type="protein sequence ID" value="KAG5930772.1"/>
    <property type="molecule type" value="Genomic_DNA"/>
</dbReference>
<protein>
    <recommendedName>
        <fullName evidence="2">DNA polymerase delta subunit 3</fullName>
    </recommendedName>
</protein>
<dbReference type="GO" id="GO:0043625">
    <property type="term" value="C:delta DNA polymerase complex"/>
    <property type="evidence" value="ECO:0007669"/>
    <property type="project" value="InterPro"/>
</dbReference>
<reference evidence="6 7" key="1">
    <citation type="journal article" date="2020" name="bioRxiv">
        <title>Whole genome comparisons of ergot fungi reveals the divergence and evolution of species within the genus Claviceps are the result of varying mechanisms driving genome evolution and host range expansion.</title>
        <authorList>
            <person name="Wyka S.A."/>
            <person name="Mondo S.J."/>
            <person name="Liu M."/>
            <person name="Dettman J."/>
            <person name="Nalam V."/>
            <person name="Broders K.D."/>
        </authorList>
    </citation>
    <scope>NUCLEOTIDE SEQUENCE [LARGE SCALE GENOMIC DNA]</scope>
    <source>
        <strain evidence="6 7">CCC 1485</strain>
    </source>
</reference>
<feature type="compositionally biased region" description="Basic residues" evidence="5">
    <location>
        <begin position="358"/>
        <end position="371"/>
    </location>
</feature>
<feature type="compositionally biased region" description="Polar residues" evidence="5">
    <location>
        <begin position="210"/>
        <end position="223"/>
    </location>
</feature>
<feature type="region of interest" description="Disordered" evidence="5">
    <location>
        <begin position="388"/>
        <end position="435"/>
    </location>
</feature>
<dbReference type="AlphaFoldDB" id="A0A9P7M6M2"/>
<comment type="subcellular location">
    <subcellularLocation>
        <location evidence="1">Nucleus</location>
    </subcellularLocation>
</comment>
<gene>
    <name evidence="6" type="ORF">E4U60_006907</name>
</gene>
<keyword evidence="4" id="KW-0539">Nucleus</keyword>
<dbReference type="Pfam" id="PF09507">
    <property type="entry name" value="CDC27"/>
    <property type="match status" value="1"/>
</dbReference>
<keyword evidence="7" id="KW-1185">Reference proteome</keyword>
<dbReference type="OrthoDB" id="514823at2759"/>
<evidence type="ECO:0000313" key="6">
    <source>
        <dbReference type="EMBL" id="KAG5930772.1"/>
    </source>
</evidence>
<evidence type="ECO:0000256" key="3">
    <source>
        <dbReference type="ARBA" id="ARBA00022705"/>
    </source>
</evidence>
<dbReference type="GO" id="GO:1904161">
    <property type="term" value="P:DNA synthesis involved in UV-damage excision repair"/>
    <property type="evidence" value="ECO:0007669"/>
    <property type="project" value="TreeGrafter"/>
</dbReference>
<dbReference type="Gene3D" id="3.90.1030.20">
    <property type="entry name" value="DNA polymerase delta, p66 (Cdc27) subunit, wHTH domain"/>
    <property type="match status" value="1"/>
</dbReference>
<sequence length="435" mass="48245">MIDMAFMDEHEKFLADRLHSDNRSITYRELSKALHIHVNMAKGLLFRFHQFQSRQRKGTVRATYLVCGTLVPSVGRHHENTDLSFETDGSPQSTKESELILVGEVNLQEQLQLYQSVSSIHIYGLSPSSSRNPWLDEICGQTSGEVSTYEAGNRASIGKLGTIYNSRVRIRERNTALHTVSSLTLASKFSAAEQADNAKKLPIPCPIPNERSQAHSPNPTLAKSTDRMTPGSILQSFAKTCVKSRIKAATPAKKLEDSAPALSDDGDADDSDILPTKVQPQPPAYSRTRKHREEGLRRMMEEEEQAEEHATEEASTTDQQKEETIGSEPEPEPDAEARIDSAISGCNGQSETTSSANHIRHRGKRRVMQKKRILDDQGYMVTIQEPGWESFSEDDTLQPPVKKTFIASAPSSSTKSKKSSSKGAQGSITSFFNKR</sequence>
<feature type="region of interest" description="Disordered" evidence="5">
    <location>
        <begin position="200"/>
        <end position="230"/>
    </location>
</feature>
<organism evidence="6 7">
    <name type="scientific">Claviceps pazoutovae</name>
    <dbReference type="NCBI Taxonomy" id="1649127"/>
    <lineage>
        <taxon>Eukaryota</taxon>
        <taxon>Fungi</taxon>
        <taxon>Dikarya</taxon>
        <taxon>Ascomycota</taxon>
        <taxon>Pezizomycotina</taxon>
        <taxon>Sordariomycetes</taxon>
        <taxon>Hypocreomycetidae</taxon>
        <taxon>Hypocreales</taxon>
        <taxon>Clavicipitaceae</taxon>
        <taxon>Claviceps</taxon>
    </lineage>
</organism>
<dbReference type="PANTHER" id="PTHR17598">
    <property type="entry name" value="DNA POLYMERASE DELTA SUBUNIT 3"/>
    <property type="match status" value="1"/>
</dbReference>
<dbReference type="GO" id="GO:0003887">
    <property type="term" value="F:DNA-directed DNA polymerase activity"/>
    <property type="evidence" value="ECO:0007669"/>
    <property type="project" value="TreeGrafter"/>
</dbReference>
<feature type="compositionally biased region" description="Basic and acidic residues" evidence="5">
    <location>
        <begin position="291"/>
        <end position="300"/>
    </location>
</feature>
<dbReference type="InterPro" id="IPR019038">
    <property type="entry name" value="POLD3"/>
</dbReference>
<name>A0A9P7M6M2_9HYPO</name>
<dbReference type="InterPro" id="IPR041913">
    <property type="entry name" value="POLD3_sf"/>
</dbReference>